<dbReference type="Pfam" id="PF19174">
    <property type="entry name" value="DUF5856"/>
    <property type="match status" value="1"/>
</dbReference>
<feature type="region of interest" description="Disordered" evidence="1">
    <location>
        <begin position="1"/>
        <end position="28"/>
    </location>
</feature>
<evidence type="ECO:0000256" key="1">
    <source>
        <dbReference type="SAM" id="MobiDB-lite"/>
    </source>
</evidence>
<dbReference type="InterPro" id="IPR043876">
    <property type="entry name" value="DUF5856"/>
</dbReference>
<dbReference type="EMBL" id="MN739728">
    <property type="protein sequence ID" value="QHT23190.1"/>
    <property type="molecule type" value="Genomic_DNA"/>
</dbReference>
<protein>
    <submittedName>
        <fullName evidence="2">Uncharacterized protein</fullName>
    </submittedName>
</protein>
<organism evidence="2">
    <name type="scientific">viral metagenome</name>
    <dbReference type="NCBI Taxonomy" id="1070528"/>
    <lineage>
        <taxon>unclassified sequences</taxon>
        <taxon>metagenomes</taxon>
        <taxon>organismal metagenomes</taxon>
    </lineage>
</organism>
<evidence type="ECO:0000313" key="2">
    <source>
        <dbReference type="EMBL" id="QHT23190.1"/>
    </source>
</evidence>
<feature type="compositionally biased region" description="Basic and acidic residues" evidence="1">
    <location>
        <begin position="1"/>
        <end position="10"/>
    </location>
</feature>
<reference evidence="2" key="1">
    <citation type="journal article" date="2020" name="Nature">
        <title>Giant virus diversity and host interactions through global metagenomics.</title>
        <authorList>
            <person name="Schulz F."/>
            <person name="Roux S."/>
            <person name="Paez-Espino D."/>
            <person name="Jungbluth S."/>
            <person name="Walsh D.A."/>
            <person name="Denef V.J."/>
            <person name="McMahon K.D."/>
            <person name="Konstantinidis K.T."/>
            <person name="Eloe-Fadrosh E.A."/>
            <person name="Kyrpides N.C."/>
            <person name="Woyke T."/>
        </authorList>
    </citation>
    <scope>NUCLEOTIDE SEQUENCE</scope>
    <source>
        <strain evidence="2">GVMAG-M-3300023179-114</strain>
    </source>
</reference>
<dbReference type="AlphaFoldDB" id="A0A6C0E3M0"/>
<feature type="compositionally biased region" description="Basic residues" evidence="1">
    <location>
        <begin position="11"/>
        <end position="28"/>
    </location>
</feature>
<sequence>MKTKSADKKRLVNKTKKMRYNKNKNKNKNKYNQEKIVLTFLEMLNTVKLYHWKTHSYPQHKATDELYSNLNKNIDSFVEIMLGKTGTRVNLTNVKHISLHDCNTLGEFKAKIDEYKNFLINMNSDARVNITNNSDLLNVRDEILGNMNQFSYLLTFH</sequence>
<name>A0A6C0E3M0_9ZZZZ</name>
<accession>A0A6C0E3M0</accession>
<proteinExistence type="predicted"/>